<dbReference type="AlphaFoldDB" id="A0A4Y8ZI41"/>
<evidence type="ECO:0000256" key="1">
    <source>
        <dbReference type="SAM" id="MobiDB-lite"/>
    </source>
</evidence>
<reference evidence="2 3" key="1">
    <citation type="submission" date="2020-08" db="EMBL/GenBank/DDBJ databases">
        <title>Sequencing the genomes of 1000 actinobacteria strains.</title>
        <authorList>
            <person name="Klenk H.-P."/>
        </authorList>
    </citation>
    <scope>NUCLEOTIDE SEQUENCE [LARGE SCALE GENOMIC DNA]</scope>
    <source>
        <strain evidence="2 3">DSM 17945</strain>
    </source>
</reference>
<organism evidence="2 3">
    <name type="scientific">Micrococcus endophyticus</name>
    <dbReference type="NCBI Taxonomy" id="455343"/>
    <lineage>
        <taxon>Bacteria</taxon>
        <taxon>Bacillati</taxon>
        <taxon>Actinomycetota</taxon>
        <taxon>Actinomycetes</taxon>
        <taxon>Micrococcales</taxon>
        <taxon>Micrococcaceae</taxon>
        <taxon>Micrococcus</taxon>
    </lineage>
</organism>
<gene>
    <name evidence="2" type="ORF">HDA33_002022</name>
</gene>
<evidence type="ECO:0000313" key="2">
    <source>
        <dbReference type="EMBL" id="MBB5849458.1"/>
    </source>
</evidence>
<sequence>MPGRYDINADPGAGESSAGDPGPSIGTVTYGASYQAPPGWVPGPDGWLLDLEVLEDLGPAW</sequence>
<keyword evidence="3" id="KW-1185">Reference proteome</keyword>
<evidence type="ECO:0000313" key="3">
    <source>
        <dbReference type="Proteomes" id="UP000567246"/>
    </source>
</evidence>
<dbReference type="Proteomes" id="UP000567246">
    <property type="component" value="Unassembled WGS sequence"/>
</dbReference>
<feature type="region of interest" description="Disordered" evidence="1">
    <location>
        <begin position="1"/>
        <end position="25"/>
    </location>
</feature>
<name>A0A4Y8ZI41_9MICC</name>
<proteinExistence type="predicted"/>
<protein>
    <submittedName>
        <fullName evidence="2">Uncharacterized protein</fullName>
    </submittedName>
</protein>
<comment type="caution">
    <text evidence="2">The sequence shown here is derived from an EMBL/GenBank/DDBJ whole genome shotgun (WGS) entry which is preliminary data.</text>
</comment>
<dbReference type="RefSeq" id="WP_184173029.1">
    <property type="nucleotide sequence ID" value="NZ_BAABAG010000012.1"/>
</dbReference>
<dbReference type="EMBL" id="JACHMW010000001">
    <property type="protein sequence ID" value="MBB5849458.1"/>
    <property type="molecule type" value="Genomic_DNA"/>
</dbReference>
<accession>A0A4Y8ZI41</accession>